<dbReference type="Proteomes" id="UP001176941">
    <property type="component" value="Chromosome 8"/>
</dbReference>
<dbReference type="EMBL" id="OX459944">
    <property type="protein sequence ID" value="CAI9178778.1"/>
    <property type="molecule type" value="Genomic_DNA"/>
</dbReference>
<gene>
    <name evidence="1" type="ORF">MRATA1EN1_LOCUS27740</name>
</gene>
<protein>
    <submittedName>
        <fullName evidence="1">Uncharacterized protein</fullName>
    </submittedName>
</protein>
<reference evidence="1" key="1">
    <citation type="submission" date="2023-04" db="EMBL/GenBank/DDBJ databases">
        <authorList>
            <consortium name="ELIXIR-Norway"/>
        </authorList>
    </citation>
    <scope>NUCLEOTIDE SEQUENCE [LARGE SCALE GENOMIC DNA]</scope>
</reference>
<proteinExistence type="predicted"/>
<organism evidence="1 2">
    <name type="scientific">Rangifer tarandus platyrhynchus</name>
    <name type="common">Svalbard reindeer</name>
    <dbReference type="NCBI Taxonomy" id="3082113"/>
    <lineage>
        <taxon>Eukaryota</taxon>
        <taxon>Metazoa</taxon>
        <taxon>Chordata</taxon>
        <taxon>Craniata</taxon>
        <taxon>Vertebrata</taxon>
        <taxon>Euteleostomi</taxon>
        <taxon>Mammalia</taxon>
        <taxon>Eutheria</taxon>
        <taxon>Laurasiatheria</taxon>
        <taxon>Artiodactyla</taxon>
        <taxon>Ruminantia</taxon>
        <taxon>Pecora</taxon>
        <taxon>Cervidae</taxon>
        <taxon>Odocoileinae</taxon>
        <taxon>Rangifer</taxon>
    </lineage>
</organism>
<keyword evidence="2" id="KW-1185">Reference proteome</keyword>
<evidence type="ECO:0000313" key="1">
    <source>
        <dbReference type="EMBL" id="CAI9178778.1"/>
    </source>
</evidence>
<accession>A0ABN8ZXU7</accession>
<evidence type="ECO:0000313" key="2">
    <source>
        <dbReference type="Proteomes" id="UP001176941"/>
    </source>
</evidence>
<sequence>MFVVCTFSEVSDILLLILLKVIYHKLMARARPCKFGLFSHHPTPEPLFTSKILIEPTSNLLPASSLKVEKKTLLERFHYLKRKECSGSPFAIVMVTTRYHLRLVIMPCPGENQQ</sequence>
<name>A0ABN8ZXU7_RANTA</name>